<evidence type="ECO:0000259" key="4">
    <source>
        <dbReference type="PROSITE" id="PS01124"/>
    </source>
</evidence>
<protein>
    <submittedName>
        <fullName evidence="5">AraC-type DNA-binding protein</fullName>
    </submittedName>
</protein>
<dbReference type="GO" id="GO:0003700">
    <property type="term" value="F:DNA-binding transcription factor activity"/>
    <property type="evidence" value="ECO:0007669"/>
    <property type="project" value="InterPro"/>
</dbReference>
<gene>
    <name evidence="5" type="ORF">SAMN05421788_101296</name>
</gene>
<dbReference type="PROSITE" id="PS01124">
    <property type="entry name" value="HTH_ARAC_FAMILY_2"/>
    <property type="match status" value="1"/>
</dbReference>
<keyword evidence="1" id="KW-0805">Transcription regulation</keyword>
<evidence type="ECO:0000256" key="3">
    <source>
        <dbReference type="ARBA" id="ARBA00023163"/>
    </source>
</evidence>
<evidence type="ECO:0000313" key="6">
    <source>
        <dbReference type="Proteomes" id="UP000186917"/>
    </source>
</evidence>
<dbReference type="SMART" id="SM00342">
    <property type="entry name" value="HTH_ARAC"/>
    <property type="match status" value="1"/>
</dbReference>
<sequence length="242" mass="27030">MYTEYLPHIALRPYIDAYWKVATGSNITSVTSRILPDGAVDIICNLGSSVSDAGTKEVMTADKVYLNGTMTAFADSVLRANALLIGVRFKPAAFALFYQLPLHDTADGCIEFERDLLNCRLAEAGFSQRLDAYFLARKAQEHHRLLPVIADIIIHKGNKRIGLLAKAHFITPRQLERQFLQSTGISAKAFSNVVRFGAALQHIRQVGEKVSLEEIAFQYGYYDQAHLANEIKKYTGHSPSYY</sequence>
<organism evidence="5 6">
    <name type="scientific">Filimonas lacunae</name>
    <dbReference type="NCBI Taxonomy" id="477680"/>
    <lineage>
        <taxon>Bacteria</taxon>
        <taxon>Pseudomonadati</taxon>
        <taxon>Bacteroidota</taxon>
        <taxon>Chitinophagia</taxon>
        <taxon>Chitinophagales</taxon>
        <taxon>Chitinophagaceae</taxon>
        <taxon>Filimonas</taxon>
    </lineage>
</organism>
<dbReference type="InterPro" id="IPR046532">
    <property type="entry name" value="DUF6597"/>
</dbReference>
<dbReference type="InterPro" id="IPR018060">
    <property type="entry name" value="HTH_AraC"/>
</dbReference>
<proteinExistence type="predicted"/>
<keyword evidence="2 5" id="KW-0238">DNA-binding</keyword>
<dbReference type="SUPFAM" id="SSF46689">
    <property type="entry name" value="Homeodomain-like"/>
    <property type="match status" value="1"/>
</dbReference>
<evidence type="ECO:0000313" key="5">
    <source>
        <dbReference type="EMBL" id="SIS62651.1"/>
    </source>
</evidence>
<dbReference type="EMBL" id="FTOR01000001">
    <property type="protein sequence ID" value="SIS62651.1"/>
    <property type="molecule type" value="Genomic_DNA"/>
</dbReference>
<dbReference type="AlphaFoldDB" id="A0A173MMI5"/>
<dbReference type="STRING" id="477680.SAMN05421788_101296"/>
<accession>A0A173MMI5</accession>
<dbReference type="GO" id="GO:0043565">
    <property type="term" value="F:sequence-specific DNA binding"/>
    <property type="evidence" value="ECO:0007669"/>
    <property type="project" value="InterPro"/>
</dbReference>
<dbReference type="InterPro" id="IPR009057">
    <property type="entry name" value="Homeodomain-like_sf"/>
</dbReference>
<keyword evidence="3" id="KW-0804">Transcription</keyword>
<evidence type="ECO:0000256" key="2">
    <source>
        <dbReference type="ARBA" id="ARBA00023125"/>
    </source>
</evidence>
<name>A0A173MMI5_9BACT</name>
<dbReference type="Gene3D" id="1.10.10.60">
    <property type="entry name" value="Homeodomain-like"/>
    <property type="match status" value="1"/>
</dbReference>
<feature type="domain" description="HTH araC/xylS-type" evidence="4">
    <location>
        <begin position="143"/>
        <end position="242"/>
    </location>
</feature>
<keyword evidence="6" id="KW-1185">Reference proteome</keyword>
<dbReference type="KEGG" id="fln:FLA_4891"/>
<dbReference type="Proteomes" id="UP000186917">
    <property type="component" value="Unassembled WGS sequence"/>
</dbReference>
<dbReference type="Pfam" id="PF20240">
    <property type="entry name" value="DUF6597"/>
    <property type="match status" value="1"/>
</dbReference>
<dbReference type="OrthoDB" id="655946at2"/>
<dbReference type="PANTHER" id="PTHR46796">
    <property type="entry name" value="HTH-TYPE TRANSCRIPTIONAL ACTIVATOR RHAS-RELATED"/>
    <property type="match status" value="1"/>
</dbReference>
<reference evidence="6" key="1">
    <citation type="submission" date="2017-01" db="EMBL/GenBank/DDBJ databases">
        <authorList>
            <person name="Varghese N."/>
            <person name="Submissions S."/>
        </authorList>
    </citation>
    <scope>NUCLEOTIDE SEQUENCE [LARGE SCALE GENOMIC DNA]</scope>
    <source>
        <strain evidence="6">DSM 21054</strain>
    </source>
</reference>
<evidence type="ECO:0000256" key="1">
    <source>
        <dbReference type="ARBA" id="ARBA00023015"/>
    </source>
</evidence>
<dbReference type="Pfam" id="PF12833">
    <property type="entry name" value="HTH_18"/>
    <property type="match status" value="1"/>
</dbReference>
<dbReference type="InterPro" id="IPR050204">
    <property type="entry name" value="AraC_XylS_family_regulators"/>
</dbReference>
<dbReference type="RefSeq" id="WP_076374979.1">
    <property type="nucleotide sequence ID" value="NZ_AP017422.1"/>
</dbReference>